<feature type="compositionally biased region" description="Basic and acidic residues" evidence="1">
    <location>
        <begin position="97"/>
        <end position="109"/>
    </location>
</feature>
<dbReference type="OMA" id="GERCHTE"/>
<protein>
    <submittedName>
        <fullName evidence="2">Uncharacterized protein</fullName>
    </submittedName>
</protein>
<keyword evidence="3" id="KW-1185">Reference proteome</keyword>
<dbReference type="Proteomes" id="UP000007015">
    <property type="component" value="Chromosome 4"/>
</dbReference>
<feature type="region of interest" description="Disordered" evidence="1">
    <location>
        <begin position="1"/>
        <end position="109"/>
    </location>
</feature>
<dbReference type="EMBL" id="CM000129">
    <property type="protein sequence ID" value="EEC76962.1"/>
    <property type="molecule type" value="Genomic_DNA"/>
</dbReference>
<dbReference type="Gramene" id="BGIOSGA015409-TA">
    <property type="protein sequence ID" value="BGIOSGA015409-PA"/>
    <property type="gene ID" value="BGIOSGA015409"/>
</dbReference>
<evidence type="ECO:0000256" key="1">
    <source>
        <dbReference type="SAM" id="MobiDB-lite"/>
    </source>
</evidence>
<accession>B8ARZ0</accession>
<organism evidence="2 3">
    <name type="scientific">Oryza sativa subsp. indica</name>
    <name type="common">Rice</name>
    <dbReference type="NCBI Taxonomy" id="39946"/>
    <lineage>
        <taxon>Eukaryota</taxon>
        <taxon>Viridiplantae</taxon>
        <taxon>Streptophyta</taxon>
        <taxon>Embryophyta</taxon>
        <taxon>Tracheophyta</taxon>
        <taxon>Spermatophyta</taxon>
        <taxon>Magnoliopsida</taxon>
        <taxon>Liliopsida</taxon>
        <taxon>Poales</taxon>
        <taxon>Poaceae</taxon>
        <taxon>BOP clade</taxon>
        <taxon>Oryzoideae</taxon>
        <taxon>Oryzeae</taxon>
        <taxon>Oryzinae</taxon>
        <taxon>Oryza</taxon>
        <taxon>Oryza sativa</taxon>
    </lineage>
</organism>
<reference evidence="2 3" key="1">
    <citation type="journal article" date="2005" name="PLoS Biol.">
        <title>The genomes of Oryza sativa: a history of duplications.</title>
        <authorList>
            <person name="Yu J."/>
            <person name="Wang J."/>
            <person name="Lin W."/>
            <person name="Li S."/>
            <person name="Li H."/>
            <person name="Zhou J."/>
            <person name="Ni P."/>
            <person name="Dong W."/>
            <person name="Hu S."/>
            <person name="Zeng C."/>
            <person name="Zhang J."/>
            <person name="Zhang Y."/>
            <person name="Li R."/>
            <person name="Xu Z."/>
            <person name="Li S."/>
            <person name="Li X."/>
            <person name="Zheng H."/>
            <person name="Cong L."/>
            <person name="Lin L."/>
            <person name="Yin J."/>
            <person name="Geng J."/>
            <person name="Li G."/>
            <person name="Shi J."/>
            <person name="Liu J."/>
            <person name="Lv H."/>
            <person name="Li J."/>
            <person name="Wang J."/>
            <person name="Deng Y."/>
            <person name="Ran L."/>
            <person name="Shi X."/>
            <person name="Wang X."/>
            <person name="Wu Q."/>
            <person name="Li C."/>
            <person name="Ren X."/>
            <person name="Wang J."/>
            <person name="Wang X."/>
            <person name="Li D."/>
            <person name="Liu D."/>
            <person name="Zhang X."/>
            <person name="Ji Z."/>
            <person name="Zhao W."/>
            <person name="Sun Y."/>
            <person name="Zhang Z."/>
            <person name="Bao J."/>
            <person name="Han Y."/>
            <person name="Dong L."/>
            <person name="Ji J."/>
            <person name="Chen P."/>
            <person name="Wu S."/>
            <person name="Liu J."/>
            <person name="Xiao Y."/>
            <person name="Bu D."/>
            <person name="Tan J."/>
            <person name="Yang L."/>
            <person name="Ye C."/>
            <person name="Zhang J."/>
            <person name="Xu J."/>
            <person name="Zhou Y."/>
            <person name="Yu Y."/>
            <person name="Zhang B."/>
            <person name="Zhuang S."/>
            <person name="Wei H."/>
            <person name="Liu B."/>
            <person name="Lei M."/>
            <person name="Yu H."/>
            <person name="Li Y."/>
            <person name="Xu H."/>
            <person name="Wei S."/>
            <person name="He X."/>
            <person name="Fang L."/>
            <person name="Zhang Z."/>
            <person name="Zhang Y."/>
            <person name="Huang X."/>
            <person name="Su Z."/>
            <person name="Tong W."/>
            <person name="Li J."/>
            <person name="Tong Z."/>
            <person name="Li S."/>
            <person name="Ye J."/>
            <person name="Wang L."/>
            <person name="Fang L."/>
            <person name="Lei T."/>
            <person name="Chen C."/>
            <person name="Chen H."/>
            <person name="Xu Z."/>
            <person name="Li H."/>
            <person name="Huang H."/>
            <person name="Zhang F."/>
            <person name="Xu H."/>
            <person name="Li N."/>
            <person name="Zhao C."/>
            <person name="Li S."/>
            <person name="Dong L."/>
            <person name="Huang Y."/>
            <person name="Li L."/>
            <person name="Xi Y."/>
            <person name="Qi Q."/>
            <person name="Li W."/>
            <person name="Zhang B."/>
            <person name="Hu W."/>
            <person name="Zhang Y."/>
            <person name="Tian X."/>
            <person name="Jiao Y."/>
            <person name="Liang X."/>
            <person name="Jin J."/>
            <person name="Gao L."/>
            <person name="Zheng W."/>
            <person name="Hao B."/>
            <person name="Liu S."/>
            <person name="Wang W."/>
            <person name="Yuan L."/>
            <person name="Cao M."/>
            <person name="McDermott J."/>
            <person name="Samudrala R."/>
            <person name="Wang J."/>
            <person name="Wong G.K."/>
            <person name="Yang H."/>
        </authorList>
    </citation>
    <scope>NUCLEOTIDE SEQUENCE [LARGE SCALE GENOMIC DNA]</scope>
    <source>
        <strain evidence="3">cv. 93-11</strain>
    </source>
</reference>
<name>B8ARZ0_ORYSI</name>
<dbReference type="HOGENOM" id="CLU_134693_0_0_1"/>
<sequence length="169" mass="18655">MAAGRGRRQQGKEMQRPAVGEQEAVNMEQRSWPVGERWVGEPGPTSEATQETGRRGQRRRRGHQVVGFMGKSRLAAQSQEKPPVAKPVSTRSAGKAVDPRGEGGGRGERCHTEVVAAADAASGDWTRSGQEWISQQHQENSCYHSTSPSFHFMQQHLCSGSAYKTDYYQ</sequence>
<dbReference type="AlphaFoldDB" id="B8ARZ0"/>
<evidence type="ECO:0000313" key="3">
    <source>
        <dbReference type="Proteomes" id="UP000007015"/>
    </source>
</evidence>
<evidence type="ECO:0000313" key="2">
    <source>
        <dbReference type="EMBL" id="EEC76962.1"/>
    </source>
</evidence>
<gene>
    <name evidence="2" type="ORF">OsI_15250</name>
</gene>
<proteinExistence type="predicted"/>